<dbReference type="PANTHER" id="PTHR36450:SF1">
    <property type="entry name" value="THIOREDOXIN"/>
    <property type="match status" value="1"/>
</dbReference>
<dbReference type="InterPro" id="IPR012336">
    <property type="entry name" value="Thioredoxin-like_fold"/>
</dbReference>
<comment type="caution">
    <text evidence="4">The sequence shown here is derived from an EMBL/GenBank/DDBJ whole genome shotgun (WGS) entry which is preliminary data.</text>
</comment>
<evidence type="ECO:0000313" key="5">
    <source>
        <dbReference type="Proteomes" id="UP000243376"/>
    </source>
</evidence>
<evidence type="ECO:0000313" key="4">
    <source>
        <dbReference type="EMBL" id="PMP77666.1"/>
    </source>
</evidence>
<dbReference type="Pfam" id="PF13192">
    <property type="entry name" value="Thioredoxin_3"/>
    <property type="match status" value="1"/>
</dbReference>
<dbReference type="InterPro" id="IPR005243">
    <property type="entry name" value="THIRX-like_proc"/>
</dbReference>
<evidence type="ECO:0000259" key="3">
    <source>
        <dbReference type="Pfam" id="PF13192"/>
    </source>
</evidence>
<dbReference type="AlphaFoldDB" id="A0A2J6X1J7"/>
<proteinExistence type="predicted"/>
<feature type="disulfide bond" description="Redox-active" evidence="2">
    <location>
        <begin position="11"/>
        <end position="14"/>
    </location>
</feature>
<organism evidence="4 5">
    <name type="scientific">Chloroflexus aggregans</name>
    <dbReference type="NCBI Taxonomy" id="152260"/>
    <lineage>
        <taxon>Bacteria</taxon>
        <taxon>Bacillati</taxon>
        <taxon>Chloroflexota</taxon>
        <taxon>Chloroflexia</taxon>
        <taxon>Chloroflexales</taxon>
        <taxon>Chloroflexineae</taxon>
        <taxon>Chloroflexaceae</taxon>
        <taxon>Chloroflexus</taxon>
    </lineage>
</organism>
<feature type="active site" description="Nucleophile" evidence="1">
    <location>
        <position position="14"/>
    </location>
</feature>
<dbReference type="EMBL" id="PNIQ01000791">
    <property type="protein sequence ID" value="PMP77666.1"/>
    <property type="molecule type" value="Genomic_DNA"/>
</dbReference>
<keyword evidence="2" id="KW-1015">Disulfide bond</keyword>
<accession>A0A2J6X1J7</accession>
<protein>
    <submittedName>
        <fullName evidence="4">Thioredoxin family protein</fullName>
    </submittedName>
</protein>
<dbReference type="SUPFAM" id="SSF52833">
    <property type="entry name" value="Thioredoxin-like"/>
    <property type="match status" value="1"/>
</dbReference>
<dbReference type="NCBIfam" id="TIGR00412">
    <property type="entry name" value="redox_disulf_2"/>
    <property type="match status" value="1"/>
</dbReference>
<feature type="domain" description="Thioredoxin-like fold" evidence="3">
    <location>
        <begin position="3"/>
        <end position="77"/>
    </location>
</feature>
<dbReference type="Proteomes" id="UP000243376">
    <property type="component" value="Unassembled WGS sequence"/>
</dbReference>
<name>A0A2J6X1J7_9CHLR</name>
<feature type="active site" description="Nucleophile" evidence="1">
    <location>
        <position position="11"/>
    </location>
</feature>
<dbReference type="PIRSF" id="PIRSF037031">
    <property type="entry name" value="Redox_disulphide_2"/>
    <property type="match status" value="1"/>
</dbReference>
<dbReference type="Gene3D" id="3.40.30.10">
    <property type="entry name" value="Glutaredoxin"/>
    <property type="match status" value="1"/>
</dbReference>
<dbReference type="PANTHER" id="PTHR36450">
    <property type="entry name" value="THIOREDOXIN"/>
    <property type="match status" value="1"/>
</dbReference>
<sequence length="78" mass="8854">MVDVKVLGPGCPNCQKLEARVRNVIQRYQLEASVEKVTDYAQIMRWNVMRTPGLVVNNVLVASGRIPSEEEIADWLKQ</sequence>
<dbReference type="InterPro" id="IPR036249">
    <property type="entry name" value="Thioredoxin-like_sf"/>
</dbReference>
<evidence type="ECO:0000256" key="2">
    <source>
        <dbReference type="PIRSR" id="PIRSR037031-51"/>
    </source>
</evidence>
<gene>
    <name evidence="4" type="ORF">C0184_11785</name>
</gene>
<evidence type="ECO:0000256" key="1">
    <source>
        <dbReference type="PIRSR" id="PIRSR037031-50"/>
    </source>
</evidence>
<keyword evidence="2" id="KW-0676">Redox-active center</keyword>
<reference evidence="4 5" key="1">
    <citation type="submission" date="2018-01" db="EMBL/GenBank/DDBJ databases">
        <title>Metagenomic assembled genomes from two thermal pools in the Uzon Caldera, Kamchatka, Russia.</title>
        <authorList>
            <person name="Wilkins L."/>
            <person name="Ettinger C."/>
        </authorList>
    </citation>
    <scope>NUCLEOTIDE SEQUENCE [LARGE SCALE GENOMIC DNA]</scope>
    <source>
        <strain evidence="4">ZAV-02</strain>
    </source>
</reference>